<dbReference type="Gene3D" id="3.90.1150.10">
    <property type="entry name" value="Aspartate Aminotransferase, domain 1"/>
    <property type="match status" value="1"/>
</dbReference>
<evidence type="ECO:0000313" key="14">
    <source>
        <dbReference type="Proteomes" id="UP000031368"/>
    </source>
</evidence>
<dbReference type="CDD" id="cd00609">
    <property type="entry name" value="AAT_like"/>
    <property type="match status" value="1"/>
</dbReference>
<evidence type="ECO:0000256" key="6">
    <source>
        <dbReference type="ARBA" id="ARBA00022605"/>
    </source>
</evidence>
<sequence length="372" mass="40710">MSDAKLQGVLLALSQVARQLSAVPSNQPGPDANCVKLNTNENPFPLPMMVMQSALAALERHYLYPEDDNLSLRDAAANAYGFSKDQVIAGNGSSELLGLIYRAFLAPGDSVAMMSPGFSFNRKLAMLQGARFLEIGWGEAYSLPIGQLLLGPAKDAKFILLANPNNPTGTFVPVADIDSLAAQSDRLIVVDEAYVDFAPDDALRLINRHSNLLVLRTFSKSYAAAGIRVGFGFGHPELIGRLRNLQNVFNMNLIGHAVGISILSHRAAYDENHRYIKDERHRATIALSQLGFSVIPSHTNFLLARVPPGQDGNWWQASLERQKILVAVFPDDGLENYIRVSIGTKTQMDAFLSAARDISESLKMQSLPVKHR</sequence>
<dbReference type="KEGG" id="rga:RGR602_PB00225"/>
<keyword evidence="5 11" id="KW-0032">Aminotransferase</keyword>
<proteinExistence type="inferred from homology"/>
<evidence type="ECO:0000256" key="1">
    <source>
        <dbReference type="ARBA" id="ARBA00001933"/>
    </source>
</evidence>
<comment type="catalytic activity">
    <reaction evidence="10 11">
        <text>L-histidinol phosphate + 2-oxoglutarate = 3-(imidazol-4-yl)-2-oxopropyl phosphate + L-glutamate</text>
        <dbReference type="Rhea" id="RHEA:23744"/>
        <dbReference type="ChEBI" id="CHEBI:16810"/>
        <dbReference type="ChEBI" id="CHEBI:29985"/>
        <dbReference type="ChEBI" id="CHEBI:57766"/>
        <dbReference type="ChEBI" id="CHEBI:57980"/>
        <dbReference type="EC" id="2.6.1.9"/>
    </reaction>
</comment>
<evidence type="ECO:0000256" key="8">
    <source>
        <dbReference type="ARBA" id="ARBA00022898"/>
    </source>
</evidence>
<geneLocation type="plasmid" evidence="13 14">
    <name>pRgalR602b</name>
</geneLocation>
<keyword evidence="8 11" id="KW-0663">Pyridoxal phosphate</keyword>
<dbReference type="InterPro" id="IPR001917">
    <property type="entry name" value="Aminotrans_II_pyridoxalP_BS"/>
</dbReference>
<gene>
    <name evidence="13" type="primary">hisC-3</name>
    <name evidence="11" type="synonym">hisC</name>
    <name evidence="13" type="ORF">RGR602_PB00225</name>
</gene>
<protein>
    <recommendedName>
        <fullName evidence="11">Histidinol-phosphate aminotransferase</fullName>
        <ecNumber evidence="11">2.6.1.9</ecNumber>
    </recommendedName>
    <alternativeName>
        <fullName evidence="11">Imidazole acetol-phosphate transaminase</fullName>
    </alternativeName>
</protein>
<dbReference type="Gene3D" id="3.40.640.10">
    <property type="entry name" value="Type I PLP-dependent aspartate aminotransferase-like (Major domain)"/>
    <property type="match status" value="1"/>
</dbReference>
<name>A0A0B4XB36_9HYPH</name>
<evidence type="ECO:0000256" key="4">
    <source>
        <dbReference type="ARBA" id="ARBA00011738"/>
    </source>
</evidence>
<dbReference type="Pfam" id="PF00155">
    <property type="entry name" value="Aminotran_1_2"/>
    <property type="match status" value="1"/>
</dbReference>
<organism evidence="13 14">
    <name type="scientific">Rhizobium gallicum bv. gallicum R602sp</name>
    <dbReference type="NCBI Taxonomy" id="1041138"/>
    <lineage>
        <taxon>Bacteria</taxon>
        <taxon>Pseudomonadati</taxon>
        <taxon>Pseudomonadota</taxon>
        <taxon>Alphaproteobacteria</taxon>
        <taxon>Hyphomicrobiales</taxon>
        <taxon>Rhizobiaceae</taxon>
        <taxon>Rhizobium/Agrobacterium group</taxon>
        <taxon>Rhizobium</taxon>
    </lineage>
</organism>
<evidence type="ECO:0000259" key="12">
    <source>
        <dbReference type="Pfam" id="PF00155"/>
    </source>
</evidence>
<dbReference type="InterPro" id="IPR005861">
    <property type="entry name" value="HisP_aminotrans"/>
</dbReference>
<dbReference type="InterPro" id="IPR004839">
    <property type="entry name" value="Aminotransferase_I/II_large"/>
</dbReference>
<dbReference type="InterPro" id="IPR015424">
    <property type="entry name" value="PyrdxlP-dep_Trfase"/>
</dbReference>
<dbReference type="EMBL" id="CP006879">
    <property type="protein sequence ID" value="AJD43762.1"/>
    <property type="molecule type" value="Genomic_DNA"/>
</dbReference>
<keyword evidence="14" id="KW-1185">Reference proteome</keyword>
<evidence type="ECO:0000256" key="3">
    <source>
        <dbReference type="ARBA" id="ARBA00007970"/>
    </source>
</evidence>
<dbReference type="PROSITE" id="PS00599">
    <property type="entry name" value="AA_TRANSFER_CLASS_2"/>
    <property type="match status" value="1"/>
</dbReference>
<dbReference type="UniPathway" id="UPA00031">
    <property type="reaction ID" value="UER00012"/>
</dbReference>
<accession>A0A0B4XB36</accession>
<evidence type="ECO:0000256" key="5">
    <source>
        <dbReference type="ARBA" id="ARBA00022576"/>
    </source>
</evidence>
<dbReference type="AlphaFoldDB" id="A0A0B4XB36"/>
<dbReference type="HOGENOM" id="CLU_017584_3_0_5"/>
<evidence type="ECO:0000313" key="13">
    <source>
        <dbReference type="EMBL" id="AJD43762.1"/>
    </source>
</evidence>
<evidence type="ECO:0000256" key="7">
    <source>
        <dbReference type="ARBA" id="ARBA00022679"/>
    </source>
</evidence>
<comment type="subunit">
    <text evidence="4 11">Homodimer.</text>
</comment>
<dbReference type="SUPFAM" id="SSF53383">
    <property type="entry name" value="PLP-dependent transferases"/>
    <property type="match status" value="1"/>
</dbReference>
<evidence type="ECO:0000256" key="11">
    <source>
        <dbReference type="HAMAP-Rule" id="MF_01023"/>
    </source>
</evidence>
<keyword evidence="13" id="KW-0614">Plasmid</keyword>
<evidence type="ECO:0000256" key="9">
    <source>
        <dbReference type="ARBA" id="ARBA00023102"/>
    </source>
</evidence>
<dbReference type="GO" id="GO:0030170">
    <property type="term" value="F:pyridoxal phosphate binding"/>
    <property type="evidence" value="ECO:0007669"/>
    <property type="project" value="InterPro"/>
</dbReference>
<reference evidence="13 14" key="1">
    <citation type="submission" date="2013-11" db="EMBL/GenBank/DDBJ databases">
        <title>Complete genome sequence of Rhizobium gallicum bv. gallicum R602.</title>
        <authorList>
            <person name="Bustos P."/>
            <person name="Santamaria R.I."/>
            <person name="Lozano L."/>
            <person name="Acosta J.L."/>
            <person name="Ormeno-Orrillo E."/>
            <person name="Rogel M.A."/>
            <person name="Romero D."/>
            <person name="Cevallos M.A."/>
            <person name="Martinez-Romero E."/>
            <person name="Gonzalez V."/>
        </authorList>
    </citation>
    <scope>NUCLEOTIDE SEQUENCE [LARGE SCALE GENOMIC DNA]</scope>
    <source>
        <strain evidence="13 14">R602</strain>
        <plasmid evidence="13 14">pRgalR602b</plasmid>
    </source>
</reference>
<keyword evidence="7 11" id="KW-0808">Transferase</keyword>
<evidence type="ECO:0000256" key="2">
    <source>
        <dbReference type="ARBA" id="ARBA00005011"/>
    </source>
</evidence>
<keyword evidence="6 11" id="KW-0028">Amino-acid biosynthesis</keyword>
<dbReference type="InterPro" id="IPR015421">
    <property type="entry name" value="PyrdxlP-dep_Trfase_major"/>
</dbReference>
<feature type="modified residue" description="N6-(pyridoxal phosphate)lysine" evidence="11">
    <location>
        <position position="220"/>
    </location>
</feature>
<dbReference type="HAMAP" id="MF_01023">
    <property type="entry name" value="HisC_aminotrans_2"/>
    <property type="match status" value="1"/>
</dbReference>
<comment type="similarity">
    <text evidence="3 11">Belongs to the class-II pyridoxal-phosphate-dependent aminotransferase family. Histidinol-phosphate aminotransferase subfamily.</text>
</comment>
<dbReference type="RefSeq" id="WP_040114231.1">
    <property type="nucleotide sequence ID" value="NZ_CP006879.1"/>
</dbReference>
<dbReference type="GO" id="GO:0004400">
    <property type="term" value="F:histidinol-phosphate transaminase activity"/>
    <property type="evidence" value="ECO:0007669"/>
    <property type="project" value="UniProtKB-UniRule"/>
</dbReference>
<dbReference type="GO" id="GO:0000105">
    <property type="term" value="P:L-histidine biosynthetic process"/>
    <property type="evidence" value="ECO:0007669"/>
    <property type="project" value="UniProtKB-UniRule"/>
</dbReference>
<evidence type="ECO:0000256" key="10">
    <source>
        <dbReference type="ARBA" id="ARBA00047481"/>
    </source>
</evidence>
<keyword evidence="9 11" id="KW-0368">Histidine biosynthesis</keyword>
<dbReference type="PANTHER" id="PTHR42885">
    <property type="entry name" value="HISTIDINOL-PHOSPHATE AMINOTRANSFERASE-RELATED"/>
    <property type="match status" value="1"/>
</dbReference>
<comment type="pathway">
    <text evidence="2 11">Amino-acid biosynthesis; L-histidine biosynthesis; L-histidine from 5-phospho-alpha-D-ribose 1-diphosphate: step 7/9.</text>
</comment>
<dbReference type="EC" id="2.6.1.9" evidence="11"/>
<dbReference type="Proteomes" id="UP000031368">
    <property type="component" value="Plasmid pRgalR602b"/>
</dbReference>
<comment type="cofactor">
    <cofactor evidence="1 11">
        <name>pyridoxal 5'-phosphate</name>
        <dbReference type="ChEBI" id="CHEBI:597326"/>
    </cofactor>
</comment>
<feature type="domain" description="Aminotransferase class I/classII large" evidence="12">
    <location>
        <begin position="33"/>
        <end position="353"/>
    </location>
</feature>
<dbReference type="PANTHER" id="PTHR42885:SF2">
    <property type="entry name" value="HISTIDINOL-PHOSPHATE AMINOTRANSFERASE"/>
    <property type="match status" value="1"/>
</dbReference>
<dbReference type="InterPro" id="IPR015422">
    <property type="entry name" value="PyrdxlP-dep_Trfase_small"/>
</dbReference>